<proteinExistence type="predicted"/>
<name>A0ACC1D5B6_9NEOP</name>
<keyword evidence="2" id="KW-1185">Reference proteome</keyword>
<evidence type="ECO:0000313" key="2">
    <source>
        <dbReference type="Proteomes" id="UP000824533"/>
    </source>
</evidence>
<accession>A0ACC1D5B6</accession>
<evidence type="ECO:0000313" key="1">
    <source>
        <dbReference type="EMBL" id="KAJ0179088.1"/>
    </source>
</evidence>
<gene>
    <name evidence="1" type="ORF">K1T71_004800</name>
</gene>
<dbReference type="Proteomes" id="UP000824533">
    <property type="component" value="Linkage Group LG08"/>
</dbReference>
<reference evidence="1 2" key="1">
    <citation type="journal article" date="2021" name="Front. Genet.">
        <title>Chromosome-Level Genome Assembly Reveals Significant Gene Expansion in the Toll and IMD Signaling Pathways of Dendrolimus kikuchii.</title>
        <authorList>
            <person name="Zhou J."/>
            <person name="Wu P."/>
            <person name="Xiong Z."/>
            <person name="Liu N."/>
            <person name="Zhao N."/>
            <person name="Ji M."/>
            <person name="Qiu Y."/>
            <person name="Yang B."/>
        </authorList>
    </citation>
    <scope>NUCLEOTIDE SEQUENCE [LARGE SCALE GENOMIC DNA]</scope>
    <source>
        <strain evidence="1">Ann1</strain>
    </source>
</reference>
<sequence>MKAGGADVKTLNAISAHIQEACRRDHNNHLQHLCAEVEVHADRHETGDLHQKIKAITKTLSFKTWAIENSQGELLTEIGTISETWREYCESLFEDPQAHNYLPTEPQDEEKEPSILKNEVRAAIKRLKSGKATGRHAIPIETIKASGEYGVDIFHTLCNKIWETGTWPQEWTHTVFVPLHKKGSTKICSNYRLIALIPHASKILLHILNERLKPYLSREIAPEQAGFVRGKGTREQILNVRQIIEKAREFNKLTYICFVDFSKAFDSVKWPVLWETLLTMGTPKHLVHLLRRLYEEGTASVRTDDRLSSEFRPSAGVRQGCILSPLLFNIYTELIMRIALENWSDGITIGGHKISNLRYADDTTLFATSISNMESLLTKMEQVSLDFGLKINRSKTKIMIVDRLNNNSPEVTKIANYDVIQSYIYLGALISNNGGCTEEIKRRMAITRSAMDRLGKIWRNRNITKATKMRLVRALVFPIFLYGAETWTIRESEKKKIDALEMWCWRRMLRLAWTQFRTNVSILEELDIKQRLSSIVQGRILTFFGHITRREDTYMFPGIKTIAIIRRSFWNVFTELSY</sequence>
<comment type="caution">
    <text evidence="1">The sequence shown here is derived from an EMBL/GenBank/DDBJ whole genome shotgun (WGS) entry which is preliminary data.</text>
</comment>
<dbReference type="EMBL" id="CM034394">
    <property type="protein sequence ID" value="KAJ0179088.1"/>
    <property type="molecule type" value="Genomic_DNA"/>
</dbReference>
<protein>
    <submittedName>
        <fullName evidence="1">Uncharacterized protein</fullName>
    </submittedName>
</protein>
<organism evidence="1 2">
    <name type="scientific">Dendrolimus kikuchii</name>
    <dbReference type="NCBI Taxonomy" id="765133"/>
    <lineage>
        <taxon>Eukaryota</taxon>
        <taxon>Metazoa</taxon>
        <taxon>Ecdysozoa</taxon>
        <taxon>Arthropoda</taxon>
        <taxon>Hexapoda</taxon>
        <taxon>Insecta</taxon>
        <taxon>Pterygota</taxon>
        <taxon>Neoptera</taxon>
        <taxon>Endopterygota</taxon>
        <taxon>Lepidoptera</taxon>
        <taxon>Glossata</taxon>
        <taxon>Ditrysia</taxon>
        <taxon>Bombycoidea</taxon>
        <taxon>Lasiocampidae</taxon>
        <taxon>Dendrolimus</taxon>
    </lineage>
</organism>